<organism evidence="1 2">
    <name type="scientific">Didymella glomerata</name>
    <dbReference type="NCBI Taxonomy" id="749621"/>
    <lineage>
        <taxon>Eukaryota</taxon>
        <taxon>Fungi</taxon>
        <taxon>Dikarya</taxon>
        <taxon>Ascomycota</taxon>
        <taxon>Pezizomycotina</taxon>
        <taxon>Dothideomycetes</taxon>
        <taxon>Pleosporomycetidae</taxon>
        <taxon>Pleosporales</taxon>
        <taxon>Pleosporineae</taxon>
        <taxon>Didymellaceae</taxon>
        <taxon>Didymella</taxon>
    </lineage>
</organism>
<accession>A0A9W9BWJ3</accession>
<dbReference type="AlphaFoldDB" id="A0A9W9BWJ3"/>
<name>A0A9W9BWJ3_9PLEO</name>
<dbReference type="EMBL" id="JAPEUV010000105">
    <property type="protein sequence ID" value="KAJ4332949.1"/>
    <property type="molecule type" value="Genomic_DNA"/>
</dbReference>
<sequence>MSANTAPSLDQVPSPTYDRDAIIASMTRYYTLLSKMVGIKPSDIDIAPPSGRPDDAIPLEALRLLGFNDRMVDFIRHAPFVGSNHRPVYYSTCTLNYYRWLFSYPAEEYAGDDAQMVEMWPLPEQRMRKGIVPLSRPLQGDSRGYWWMLDTNTGELTAHGAYLERPEEEIPEGEEWRSARPVPAIAYFDGLHGDLMSLRMVPLPGTQRDIVWDMWPTEGMREYQRWADVSEPLSQPTR</sequence>
<protein>
    <submittedName>
        <fullName evidence="1">Uncharacterized protein</fullName>
    </submittedName>
</protein>
<keyword evidence="2" id="KW-1185">Reference proteome</keyword>
<comment type="caution">
    <text evidence="1">The sequence shown here is derived from an EMBL/GenBank/DDBJ whole genome shotgun (WGS) entry which is preliminary data.</text>
</comment>
<reference evidence="1" key="1">
    <citation type="submission" date="2022-10" db="EMBL/GenBank/DDBJ databases">
        <title>Tapping the CABI collections for fungal endophytes: first genome assemblies for Collariella, Neodidymelliopsis, Ascochyta clinopodiicola, Didymella pomorum, Didymosphaeria variabile, Neocosmospora piperis and Neocucurbitaria cava.</title>
        <authorList>
            <person name="Hill R."/>
        </authorList>
    </citation>
    <scope>NUCLEOTIDE SEQUENCE</scope>
    <source>
        <strain evidence="1">IMI 360193</strain>
    </source>
</reference>
<proteinExistence type="predicted"/>
<evidence type="ECO:0000313" key="1">
    <source>
        <dbReference type="EMBL" id="KAJ4332949.1"/>
    </source>
</evidence>
<dbReference type="OrthoDB" id="5343383at2759"/>
<evidence type="ECO:0000313" key="2">
    <source>
        <dbReference type="Proteomes" id="UP001140562"/>
    </source>
</evidence>
<gene>
    <name evidence="1" type="ORF">N0V87_007999</name>
</gene>
<dbReference type="Proteomes" id="UP001140562">
    <property type="component" value="Unassembled WGS sequence"/>
</dbReference>